<dbReference type="SUPFAM" id="SSF56601">
    <property type="entry name" value="beta-lactamase/transpeptidase-like"/>
    <property type="match status" value="1"/>
</dbReference>
<reference evidence="1" key="2">
    <citation type="submission" date="2024-05" db="EMBL/GenBank/DDBJ databases">
        <title>Rhodohalobacter halophilus gen. nov., sp. nov., a moderately halophilic member of the family Balneolaceae.</title>
        <authorList>
            <person name="Xia J."/>
        </authorList>
    </citation>
    <scope>NUCLEOTIDE SEQUENCE</scope>
    <source>
        <strain evidence="1">WB101</strain>
    </source>
</reference>
<dbReference type="InterPro" id="IPR012338">
    <property type="entry name" value="Beta-lactam/transpept-like"/>
</dbReference>
<keyword evidence="2" id="KW-1185">Reference proteome</keyword>
<evidence type="ECO:0000313" key="2">
    <source>
        <dbReference type="Proteomes" id="UP001165366"/>
    </source>
</evidence>
<dbReference type="EMBL" id="JAKLWS010000016">
    <property type="protein sequence ID" value="MCG2589443.1"/>
    <property type="molecule type" value="Genomic_DNA"/>
</dbReference>
<dbReference type="RefSeq" id="WP_237854804.1">
    <property type="nucleotide sequence ID" value="NZ_JAKLWS010000016.1"/>
</dbReference>
<gene>
    <name evidence="1" type="ORF">L6773_12765</name>
</gene>
<accession>A0ABS9KF06</accession>
<protein>
    <recommendedName>
        <fullName evidence="3">Serine hydrolase</fullName>
    </recommendedName>
</protein>
<reference evidence="1" key="1">
    <citation type="submission" date="2022-01" db="EMBL/GenBank/DDBJ databases">
        <authorList>
            <person name="Wang Y."/>
        </authorList>
    </citation>
    <scope>NUCLEOTIDE SEQUENCE</scope>
    <source>
        <strain evidence="1">WB101</strain>
    </source>
</reference>
<proteinExistence type="predicted"/>
<dbReference type="Gene3D" id="3.40.710.10">
    <property type="entry name" value="DD-peptidase/beta-lactamase superfamily"/>
    <property type="match status" value="1"/>
</dbReference>
<comment type="caution">
    <text evidence="1">The sequence shown here is derived from an EMBL/GenBank/DDBJ whole genome shotgun (WGS) entry which is preliminary data.</text>
</comment>
<evidence type="ECO:0000313" key="1">
    <source>
        <dbReference type="EMBL" id="MCG2589443.1"/>
    </source>
</evidence>
<organism evidence="1 2">
    <name type="scientific">Rhodohalobacter sulfatireducens</name>
    <dbReference type="NCBI Taxonomy" id="2911366"/>
    <lineage>
        <taxon>Bacteria</taxon>
        <taxon>Pseudomonadati</taxon>
        <taxon>Balneolota</taxon>
        <taxon>Balneolia</taxon>
        <taxon>Balneolales</taxon>
        <taxon>Balneolaceae</taxon>
        <taxon>Rhodohalobacter</taxon>
    </lineage>
</organism>
<evidence type="ECO:0008006" key="3">
    <source>
        <dbReference type="Google" id="ProtNLM"/>
    </source>
</evidence>
<name>A0ABS9KF06_9BACT</name>
<dbReference type="Proteomes" id="UP001165366">
    <property type="component" value="Unassembled WGS sequence"/>
</dbReference>
<sequence length="401" mass="46114">MRILKFLSAFILTALVLFGFVIGWNWDAFNTFFENRKGMMEGTEWVSNTGSLKGLSEFIGETPEYSSIASIVVNHPDSSLYYRESEPRIMGTTANIFILIAYAEQFDSGALNPGEYIEWEQISRYQLPEVEESIHAQALTAAEERGWIQDGSITLQNSLALLAEFGDLALADYLWWNVGQFDWNDLMERLELSSTEMPLPYSGLYQAISPGLSGMENQELIDHWRNRKSEKWKDHVIELSSSYLDDSDFRTTVQSYLEDNRLGNTFMEERDAMRLFPKTTAKEMTGTLQKIVQDSLINDSVSQTVKNYLDWPMDNQPRIDQDFLRYGAIYDNRMGLMNGIDFGTSAYTGDTSVQALYLDQLPIGFWFHASGSQMHQDFMQRMIYDPAMIDQMYKVVENQNE</sequence>